<dbReference type="EMBL" id="JAHRIO010042506">
    <property type="protein sequence ID" value="MEQ2172672.1"/>
    <property type="molecule type" value="Genomic_DNA"/>
</dbReference>
<dbReference type="SUPFAM" id="SSF51658">
    <property type="entry name" value="Xylose isomerase-like"/>
    <property type="match status" value="1"/>
</dbReference>
<dbReference type="InterPro" id="IPR018246">
    <property type="entry name" value="AP_endonuc_F2_Zn_BS"/>
</dbReference>
<dbReference type="Gene3D" id="3.20.20.150">
    <property type="entry name" value="Divalent-metal-dependent TIM barrel enzymes"/>
    <property type="match status" value="1"/>
</dbReference>
<organism evidence="9 10">
    <name type="scientific">Goodea atripinnis</name>
    <dbReference type="NCBI Taxonomy" id="208336"/>
    <lineage>
        <taxon>Eukaryota</taxon>
        <taxon>Metazoa</taxon>
        <taxon>Chordata</taxon>
        <taxon>Craniata</taxon>
        <taxon>Vertebrata</taxon>
        <taxon>Euteleostomi</taxon>
        <taxon>Actinopterygii</taxon>
        <taxon>Neopterygii</taxon>
        <taxon>Teleostei</taxon>
        <taxon>Neoteleostei</taxon>
        <taxon>Acanthomorphata</taxon>
        <taxon>Ovalentaria</taxon>
        <taxon>Atherinomorphae</taxon>
        <taxon>Cyprinodontiformes</taxon>
        <taxon>Goodeidae</taxon>
        <taxon>Goodea</taxon>
    </lineage>
</organism>
<evidence type="ECO:0000256" key="5">
    <source>
        <dbReference type="ARBA" id="ARBA00022801"/>
    </source>
</evidence>
<evidence type="ECO:0000256" key="2">
    <source>
        <dbReference type="ARBA" id="ARBA00005340"/>
    </source>
</evidence>
<proteinExistence type="inferred from homology"/>
<evidence type="ECO:0000256" key="1">
    <source>
        <dbReference type="ARBA" id="ARBA00001947"/>
    </source>
</evidence>
<evidence type="ECO:0000256" key="3">
    <source>
        <dbReference type="ARBA" id="ARBA00022723"/>
    </source>
</evidence>
<name>A0ABV0NMP6_9TELE</name>
<dbReference type="InterPro" id="IPR001719">
    <property type="entry name" value="AP_endonuc_2"/>
</dbReference>
<evidence type="ECO:0000313" key="10">
    <source>
        <dbReference type="Proteomes" id="UP001476798"/>
    </source>
</evidence>
<keyword evidence="6" id="KW-0862">Zinc</keyword>
<dbReference type="InterPro" id="IPR036237">
    <property type="entry name" value="Xyl_isomerase-like_sf"/>
</dbReference>
<keyword evidence="10" id="KW-1185">Reference proteome</keyword>
<keyword evidence="3" id="KW-0479">Metal-binding</keyword>
<evidence type="ECO:0000256" key="6">
    <source>
        <dbReference type="ARBA" id="ARBA00022833"/>
    </source>
</evidence>
<dbReference type="InterPro" id="IPR013022">
    <property type="entry name" value="Xyl_isomerase-like_TIM-brl"/>
</dbReference>
<dbReference type="Proteomes" id="UP001476798">
    <property type="component" value="Unassembled WGS sequence"/>
</dbReference>
<evidence type="ECO:0000313" key="9">
    <source>
        <dbReference type="EMBL" id="MEQ2172672.1"/>
    </source>
</evidence>
<feature type="domain" description="Xylose isomerase-like TIM barrel" evidence="8">
    <location>
        <begin position="1"/>
        <end position="41"/>
    </location>
</feature>
<dbReference type="PANTHER" id="PTHR21445">
    <property type="entry name" value="ENDONUCLEASE IV ENDODEOXYRIBONUCLEASE IV"/>
    <property type="match status" value="1"/>
</dbReference>
<dbReference type="PROSITE" id="PS00730">
    <property type="entry name" value="AP_NUCLEASE_F2_2"/>
    <property type="match status" value="1"/>
</dbReference>
<keyword evidence="5" id="KW-0378">Hydrolase</keyword>
<keyword evidence="4" id="KW-0227">DNA damage</keyword>
<comment type="similarity">
    <text evidence="2">Belongs to the AP endonuclease 2 family.</text>
</comment>
<dbReference type="Pfam" id="PF01261">
    <property type="entry name" value="AP_endonuc_2"/>
    <property type="match status" value="1"/>
</dbReference>
<protein>
    <recommendedName>
        <fullName evidence="8">Xylose isomerase-like TIM barrel domain-containing protein</fullName>
    </recommendedName>
</protein>
<comment type="cofactor">
    <cofactor evidence="1">
        <name>Zn(2+)</name>
        <dbReference type="ChEBI" id="CHEBI:29105"/>
    </cofactor>
</comment>
<reference evidence="9 10" key="1">
    <citation type="submission" date="2021-06" db="EMBL/GenBank/DDBJ databases">
        <authorList>
            <person name="Palmer J.M."/>
        </authorList>
    </citation>
    <scope>NUCLEOTIDE SEQUENCE [LARGE SCALE GENOMIC DNA]</scope>
    <source>
        <strain evidence="9 10">GA_2019</strain>
        <tissue evidence="9">Muscle</tissue>
    </source>
</reference>
<gene>
    <name evidence="9" type="ORF">GOODEAATRI_023480</name>
</gene>
<keyword evidence="7" id="KW-0234">DNA repair</keyword>
<dbReference type="PANTHER" id="PTHR21445:SF0">
    <property type="entry name" value="APURINIC-APYRIMIDINIC ENDONUCLEASE"/>
    <property type="match status" value="1"/>
</dbReference>
<sequence>MSGQGSTVGGKFSELKSIIDKVRDQRRVGVCLDTCHAFAAGKLGCNLDRHEDIGKGNIGISAFRDIVNEPRLDNIPLILETPGR</sequence>
<evidence type="ECO:0000259" key="8">
    <source>
        <dbReference type="Pfam" id="PF01261"/>
    </source>
</evidence>
<comment type="caution">
    <text evidence="9">The sequence shown here is derived from an EMBL/GenBank/DDBJ whole genome shotgun (WGS) entry which is preliminary data.</text>
</comment>
<evidence type="ECO:0000256" key="4">
    <source>
        <dbReference type="ARBA" id="ARBA00022763"/>
    </source>
</evidence>
<evidence type="ECO:0000256" key="7">
    <source>
        <dbReference type="ARBA" id="ARBA00023204"/>
    </source>
</evidence>
<accession>A0ABV0NMP6</accession>